<accession>A0ABQ6TP79</accession>
<dbReference type="EMBL" id="VZRA01000002">
    <property type="protein sequence ID" value="KAB0670433.1"/>
    <property type="molecule type" value="Genomic_DNA"/>
</dbReference>
<dbReference type="InterPro" id="IPR000866">
    <property type="entry name" value="AhpC/TSA"/>
</dbReference>
<comment type="caution">
    <text evidence="3">The sequence shown here is derived from an EMBL/GenBank/DDBJ whole genome shotgun (WGS) entry which is preliminary data.</text>
</comment>
<dbReference type="SUPFAM" id="SSF52833">
    <property type="entry name" value="Thioredoxin-like"/>
    <property type="match status" value="1"/>
</dbReference>
<protein>
    <submittedName>
        <fullName evidence="3">Redoxin domain-containing protein</fullName>
    </submittedName>
</protein>
<name>A0ABQ6TP79_9BACT</name>
<dbReference type="PROSITE" id="PS51352">
    <property type="entry name" value="THIOREDOXIN_2"/>
    <property type="match status" value="1"/>
</dbReference>
<organism evidence="3 4">
    <name type="scientific">Oryzomonas sagensis</name>
    <dbReference type="NCBI Taxonomy" id="2603857"/>
    <lineage>
        <taxon>Bacteria</taxon>
        <taxon>Pseudomonadati</taxon>
        <taxon>Thermodesulfobacteriota</taxon>
        <taxon>Desulfuromonadia</taxon>
        <taxon>Geobacterales</taxon>
        <taxon>Geobacteraceae</taxon>
        <taxon>Oryzomonas</taxon>
    </lineage>
</organism>
<keyword evidence="4" id="KW-1185">Reference proteome</keyword>
<dbReference type="Pfam" id="PF00578">
    <property type="entry name" value="AhpC-TSA"/>
    <property type="match status" value="1"/>
</dbReference>
<evidence type="ECO:0000313" key="4">
    <source>
        <dbReference type="Proteomes" id="UP000798046"/>
    </source>
</evidence>
<evidence type="ECO:0000256" key="1">
    <source>
        <dbReference type="SAM" id="MobiDB-lite"/>
    </source>
</evidence>
<reference evidence="3 4" key="1">
    <citation type="journal article" date="2020" name="Microorganisms">
        <title>Description of Three Novel Members in the Family Geobacteraceae, Oryzomonas japonicum gen. nov., sp. nov., Oryzomonas sagensis sp. nov., and Oryzomonas ruber sp. nov.</title>
        <authorList>
            <person name="Xu Z."/>
            <person name="Masuda Y."/>
            <person name="Hayakawa C."/>
            <person name="Ushijima N."/>
            <person name="Kawano K."/>
            <person name="Shiratori Y."/>
            <person name="Senoo K."/>
            <person name="Itoh H."/>
        </authorList>
    </citation>
    <scope>NUCLEOTIDE SEQUENCE [LARGE SCALE GENOMIC DNA]</scope>
    <source>
        <strain evidence="3 4">Red100</strain>
    </source>
</reference>
<dbReference type="InterPro" id="IPR036249">
    <property type="entry name" value="Thioredoxin-like_sf"/>
</dbReference>
<sequence>MPTPTATGPCGPDGTMPSRRTAGGRIFPPPISSPWGSAMRFARHCCLLLAMLVLAGCGDNLFPSGEDKRPPVQPGSTGPSVGQRAPDFSVSDTSGATVTLASALAARKGIVLYFTMWCPVCDSHMDSIRGTMPSYPAVGFYAVDYVSGSVADAAGSAAANGFAGSFQVLADTGHVLLNNYQATMGTTVVIDSTGIIRMSEDYQNGSRFDAVLAALP</sequence>
<dbReference type="Gene3D" id="3.40.30.10">
    <property type="entry name" value="Glutaredoxin"/>
    <property type="match status" value="1"/>
</dbReference>
<feature type="region of interest" description="Disordered" evidence="1">
    <location>
        <begin position="1"/>
        <end position="29"/>
    </location>
</feature>
<evidence type="ECO:0000259" key="2">
    <source>
        <dbReference type="PROSITE" id="PS51352"/>
    </source>
</evidence>
<dbReference type="Proteomes" id="UP000798046">
    <property type="component" value="Unassembled WGS sequence"/>
</dbReference>
<evidence type="ECO:0000313" key="3">
    <source>
        <dbReference type="EMBL" id="KAB0670433.1"/>
    </source>
</evidence>
<feature type="region of interest" description="Disordered" evidence="1">
    <location>
        <begin position="65"/>
        <end position="92"/>
    </location>
</feature>
<dbReference type="InterPro" id="IPR013766">
    <property type="entry name" value="Thioredoxin_domain"/>
</dbReference>
<gene>
    <name evidence="3" type="ORF">F6V30_09805</name>
</gene>
<feature type="domain" description="Thioredoxin" evidence="2">
    <location>
        <begin position="79"/>
        <end position="216"/>
    </location>
</feature>
<proteinExistence type="predicted"/>